<name>A0A182SEK4_9DIPT</name>
<keyword evidence="2" id="KW-0472">Membrane</keyword>
<dbReference type="Proteomes" id="UP000075901">
    <property type="component" value="Unassembled WGS sequence"/>
</dbReference>
<dbReference type="InterPro" id="IPR051921">
    <property type="entry name" value="ABC_osmolyte_uptake_ATP-bind"/>
</dbReference>
<reference evidence="4" key="1">
    <citation type="submission" date="2013-09" db="EMBL/GenBank/DDBJ databases">
        <title>The Genome Sequence of Anopheles maculatus species B.</title>
        <authorList>
            <consortium name="The Broad Institute Genomics Platform"/>
            <person name="Neafsey D.E."/>
            <person name="Besansky N."/>
            <person name="Howell P."/>
            <person name="Walton C."/>
            <person name="Young S.K."/>
            <person name="Zeng Q."/>
            <person name="Gargeya S."/>
            <person name="Fitzgerald M."/>
            <person name="Haas B."/>
            <person name="Abouelleil A."/>
            <person name="Allen A.W."/>
            <person name="Alvarado L."/>
            <person name="Arachchi H.M."/>
            <person name="Berlin A.M."/>
            <person name="Chapman S.B."/>
            <person name="Gainer-Dewar J."/>
            <person name="Goldberg J."/>
            <person name="Griggs A."/>
            <person name="Gujja S."/>
            <person name="Hansen M."/>
            <person name="Howarth C."/>
            <person name="Imamovic A."/>
            <person name="Ireland A."/>
            <person name="Larimer J."/>
            <person name="McCowan C."/>
            <person name="Murphy C."/>
            <person name="Pearson M."/>
            <person name="Poon T.W."/>
            <person name="Priest M."/>
            <person name="Roberts A."/>
            <person name="Saif S."/>
            <person name="Shea T."/>
            <person name="Sisk P."/>
            <person name="Sykes S."/>
            <person name="Wortman J."/>
            <person name="Nusbaum C."/>
            <person name="Birren B."/>
        </authorList>
    </citation>
    <scope>NUCLEOTIDE SEQUENCE [LARGE SCALE GENOMIC DNA]</scope>
    <source>
        <strain evidence="4">maculatus3</strain>
    </source>
</reference>
<evidence type="ECO:0000256" key="2">
    <source>
        <dbReference type="SAM" id="Phobius"/>
    </source>
</evidence>
<keyword evidence="2" id="KW-1133">Transmembrane helix</keyword>
<dbReference type="Gene3D" id="3.40.50.300">
    <property type="entry name" value="P-loop containing nucleotide triphosphate hydrolases"/>
    <property type="match status" value="1"/>
</dbReference>
<evidence type="ECO:0000313" key="4">
    <source>
        <dbReference type="Proteomes" id="UP000075901"/>
    </source>
</evidence>
<dbReference type="SUPFAM" id="SSF54631">
    <property type="entry name" value="CBS-domain pair"/>
    <property type="match status" value="1"/>
</dbReference>
<proteinExistence type="predicted"/>
<dbReference type="InterPro" id="IPR027417">
    <property type="entry name" value="P-loop_NTPase"/>
</dbReference>
<sequence length="318" mass="35037">MDEAFSALDPLIRNEMQDELVKLQAKHQRTIVFISHDLDEAMRIGDRIAIMQGGEVIQVGTPDEILNNPANDYVRTFFRGVDISHVFSAKDIAQRRPVTLIRKTPGFGPRSALQLLREEDRDYGYVVERGKKFIGVVSIDSLKQALAAKQTLDDALLDAPQPVPADMPLSELISLVAQAPCAVPVTKRAQRMSNQQDPWATTSTTVNDASAAASSDPWSSSAPAAHDAVNQTAQGADWLNSAPVQSEHINLLDPFHHAWIPLDSWVTEGISWLVLHFRPLFQGIRLPVDVILSAFQQLLSGMPAPIAIVLFSLIAWQL</sequence>
<dbReference type="InterPro" id="IPR046342">
    <property type="entry name" value="CBS_dom_sf"/>
</dbReference>
<keyword evidence="2" id="KW-0812">Transmembrane</keyword>
<dbReference type="CDD" id="cd09831">
    <property type="entry name" value="CBS_pair_ABC_Gly_Pro_assoc"/>
    <property type="match status" value="1"/>
</dbReference>
<feature type="compositionally biased region" description="Low complexity" evidence="1">
    <location>
        <begin position="200"/>
        <end position="226"/>
    </location>
</feature>
<dbReference type="PANTHER" id="PTHR43869">
    <property type="entry name" value="GLYCINE BETAINE/PROLINE BETAINE TRANSPORT SYSTEM ATP-BINDING PROTEIN PROV"/>
    <property type="match status" value="1"/>
</dbReference>
<organism evidence="3 4">
    <name type="scientific">Anopheles maculatus</name>
    <dbReference type="NCBI Taxonomy" id="74869"/>
    <lineage>
        <taxon>Eukaryota</taxon>
        <taxon>Metazoa</taxon>
        <taxon>Ecdysozoa</taxon>
        <taxon>Arthropoda</taxon>
        <taxon>Hexapoda</taxon>
        <taxon>Insecta</taxon>
        <taxon>Pterygota</taxon>
        <taxon>Neoptera</taxon>
        <taxon>Endopterygota</taxon>
        <taxon>Diptera</taxon>
        <taxon>Nematocera</taxon>
        <taxon>Culicoidea</taxon>
        <taxon>Culicidae</taxon>
        <taxon>Anophelinae</taxon>
        <taxon>Anopheles</taxon>
        <taxon>Anopheles maculatus group</taxon>
    </lineage>
</organism>
<accession>A0A182SEK4</accession>
<protein>
    <submittedName>
        <fullName evidence="3">Uncharacterized protein</fullName>
    </submittedName>
</protein>
<dbReference type="VEuPathDB" id="VectorBase:AMAM005196"/>
<dbReference type="EnsemblMetazoa" id="AMAM005196-RA">
    <property type="protein sequence ID" value="AMAM005196-PA"/>
    <property type="gene ID" value="AMAM005196"/>
</dbReference>
<reference evidence="3" key="2">
    <citation type="submission" date="2020-05" db="UniProtKB">
        <authorList>
            <consortium name="EnsemblMetazoa"/>
        </authorList>
    </citation>
    <scope>IDENTIFICATION</scope>
    <source>
        <strain evidence="3">maculatus3</strain>
    </source>
</reference>
<feature type="region of interest" description="Disordered" evidence="1">
    <location>
        <begin position="188"/>
        <end position="226"/>
    </location>
</feature>
<dbReference type="Gene3D" id="3.10.580.10">
    <property type="entry name" value="CBS-domain"/>
    <property type="match status" value="1"/>
</dbReference>
<dbReference type="SUPFAM" id="SSF52540">
    <property type="entry name" value="P-loop containing nucleoside triphosphate hydrolases"/>
    <property type="match status" value="1"/>
</dbReference>
<dbReference type="AlphaFoldDB" id="A0A182SEK4"/>
<keyword evidence="4" id="KW-1185">Reference proteome</keyword>
<evidence type="ECO:0000256" key="1">
    <source>
        <dbReference type="SAM" id="MobiDB-lite"/>
    </source>
</evidence>
<evidence type="ECO:0000313" key="3">
    <source>
        <dbReference type="EnsemblMetazoa" id="AMAM005196-PA"/>
    </source>
</evidence>
<dbReference type="PANTHER" id="PTHR43869:SF1">
    <property type="entry name" value="GLYCINE BETAINE_PROLINE BETAINE TRANSPORT SYSTEM ATP-BINDING PROTEIN PROV"/>
    <property type="match status" value="1"/>
</dbReference>
<feature type="transmembrane region" description="Helical" evidence="2">
    <location>
        <begin position="298"/>
        <end position="316"/>
    </location>
</feature>